<proteinExistence type="predicted"/>
<accession>A0ABX0LFV3</accession>
<dbReference type="Proteomes" id="UP000785613">
    <property type="component" value="Unassembled WGS sequence"/>
</dbReference>
<keyword evidence="1" id="KW-0732">Signal</keyword>
<dbReference type="SUPFAM" id="SSF48452">
    <property type="entry name" value="TPR-like"/>
    <property type="match status" value="1"/>
</dbReference>
<sequence length="439" mass="48075">MFTRYTSTSLLRLAMLGTLGAAGAPACAAITYDLHVAVNYTGATRGGVPIPNETHTFKVTQGERYLTVQDKKETTILDLVTRRRYQIDQASRSYVRYSMFDTIGYRLLAIRKKDSFTPAYGVIELENNLSLEEQARTLTESTEGGATVLAVNGVRMASIGAGGTSVSAADAAMFARVLRNFGAHPRVLTRLSAQQRLPAILVTYHKQIEGYSETRTYTVSAVKQGAPAAYSLAAYKPRASQGDEIDKVLDKAAVDAAPPTAAARQAVEREIAQAHADNRPLDAVLGLNEWIFSGGASITRTPEQRALGKANPEVIRLDAVMDDKKTTAELEAANVTLQDLRKHTTRKQHVLMLFEADNLKALGRYREAAALYAKALQANPAMASAYGGMAMALYRSEDTQRAWRSWDAGRRISSGGEFDFFGNVDQLEKSLLRDYPEFF</sequence>
<dbReference type="EMBL" id="VUYU01000005">
    <property type="protein sequence ID" value="NHZ33718.1"/>
    <property type="molecule type" value="Genomic_DNA"/>
</dbReference>
<evidence type="ECO:0000256" key="1">
    <source>
        <dbReference type="SAM" id="SignalP"/>
    </source>
</evidence>
<comment type="caution">
    <text evidence="2">The sequence shown here is derived from an EMBL/GenBank/DDBJ whole genome shotgun (WGS) entry which is preliminary data.</text>
</comment>
<evidence type="ECO:0000313" key="3">
    <source>
        <dbReference type="Proteomes" id="UP000785613"/>
    </source>
</evidence>
<organism evidence="2 3">
    <name type="scientific">Massilia rubra</name>
    <dbReference type="NCBI Taxonomy" id="2607910"/>
    <lineage>
        <taxon>Bacteria</taxon>
        <taxon>Pseudomonadati</taxon>
        <taxon>Pseudomonadota</taxon>
        <taxon>Betaproteobacteria</taxon>
        <taxon>Burkholderiales</taxon>
        <taxon>Oxalobacteraceae</taxon>
        <taxon>Telluria group</taxon>
        <taxon>Massilia</taxon>
    </lineage>
</organism>
<dbReference type="Gene3D" id="1.25.40.10">
    <property type="entry name" value="Tetratricopeptide repeat domain"/>
    <property type="match status" value="1"/>
</dbReference>
<feature type="chain" id="PRO_5045302703" evidence="1">
    <location>
        <begin position="29"/>
        <end position="439"/>
    </location>
</feature>
<name>A0ABX0LFV3_9BURK</name>
<feature type="signal peptide" evidence="1">
    <location>
        <begin position="1"/>
        <end position="28"/>
    </location>
</feature>
<protein>
    <submittedName>
        <fullName evidence="2">Tetratricopeptide repeat protein</fullName>
    </submittedName>
</protein>
<evidence type="ECO:0000313" key="2">
    <source>
        <dbReference type="EMBL" id="NHZ33718.1"/>
    </source>
</evidence>
<reference evidence="2 3" key="1">
    <citation type="submission" date="2019-09" db="EMBL/GenBank/DDBJ databases">
        <title>Taxonomy of Antarctic Massilia spp.: description of Massilia rubra sp. nov., Massilia aquatica sp. nov., Massilia mucilaginosa sp. nov., Massilia frigida sp. nov. isolated from streams, lakes and regoliths.</title>
        <authorList>
            <person name="Holochova P."/>
            <person name="Sedlacek I."/>
            <person name="Kralova S."/>
            <person name="Maslanova I."/>
            <person name="Busse H.-J."/>
            <person name="Stankova E."/>
            <person name="Vrbovska V."/>
            <person name="Kovarovic V."/>
            <person name="Bartak M."/>
            <person name="Svec P."/>
            <person name="Pantucek R."/>
        </authorList>
    </citation>
    <scope>NUCLEOTIDE SEQUENCE [LARGE SCALE GENOMIC DNA]</scope>
    <source>
        <strain evidence="2 3">CCM 8692</strain>
    </source>
</reference>
<dbReference type="RefSeq" id="WP_167223611.1">
    <property type="nucleotide sequence ID" value="NZ_VUYU01000005.1"/>
</dbReference>
<keyword evidence="3" id="KW-1185">Reference proteome</keyword>
<gene>
    <name evidence="2" type="ORF">F0185_08960</name>
</gene>
<dbReference type="InterPro" id="IPR011990">
    <property type="entry name" value="TPR-like_helical_dom_sf"/>
</dbReference>